<protein>
    <recommendedName>
        <fullName evidence="1">SET domain-containing protein</fullName>
    </recommendedName>
</protein>
<dbReference type="EMBL" id="JAINUG010000591">
    <property type="protein sequence ID" value="KAJ8366436.1"/>
    <property type="molecule type" value="Genomic_DNA"/>
</dbReference>
<dbReference type="Proteomes" id="UP001221898">
    <property type="component" value="Unassembled WGS sequence"/>
</dbReference>
<name>A0AAD7R5R9_9TELE</name>
<dbReference type="Pfam" id="PF21549">
    <property type="entry name" value="PRDM2_PR"/>
    <property type="match status" value="1"/>
</dbReference>
<keyword evidence="3" id="KW-1185">Reference proteome</keyword>
<dbReference type="AlphaFoldDB" id="A0AAD7R5R9"/>
<dbReference type="InterPro" id="IPR001214">
    <property type="entry name" value="SET_dom"/>
</dbReference>
<evidence type="ECO:0000259" key="1">
    <source>
        <dbReference type="Pfam" id="PF21549"/>
    </source>
</evidence>
<sequence length="131" mass="15141">MLVRMSPAEDNDSEDEEWRPSMERRYVNCARNEEEQNLVEFQYRGSILYHCFKPILPGRELLVWYGEEYAKDLGITLGYLWSNKCSAKGSLAPQRTGPRSASVWFFPSLTLINLMPAMARQCSVMVRELGL</sequence>
<dbReference type="InterPro" id="IPR046341">
    <property type="entry name" value="SET_dom_sf"/>
</dbReference>
<organism evidence="2 3">
    <name type="scientific">Aldrovandia affinis</name>
    <dbReference type="NCBI Taxonomy" id="143900"/>
    <lineage>
        <taxon>Eukaryota</taxon>
        <taxon>Metazoa</taxon>
        <taxon>Chordata</taxon>
        <taxon>Craniata</taxon>
        <taxon>Vertebrata</taxon>
        <taxon>Euteleostomi</taxon>
        <taxon>Actinopterygii</taxon>
        <taxon>Neopterygii</taxon>
        <taxon>Teleostei</taxon>
        <taxon>Notacanthiformes</taxon>
        <taxon>Halosauridae</taxon>
        <taxon>Aldrovandia</taxon>
    </lineage>
</organism>
<accession>A0AAD7R5R9</accession>
<comment type="caution">
    <text evidence="2">The sequence shown here is derived from an EMBL/GenBank/DDBJ whole genome shotgun (WGS) entry which is preliminary data.</text>
</comment>
<reference evidence="2" key="1">
    <citation type="journal article" date="2023" name="Science">
        <title>Genome structures resolve the early diversification of teleost fishes.</title>
        <authorList>
            <person name="Parey E."/>
            <person name="Louis A."/>
            <person name="Montfort J."/>
            <person name="Bouchez O."/>
            <person name="Roques C."/>
            <person name="Iampietro C."/>
            <person name="Lluch J."/>
            <person name="Castinel A."/>
            <person name="Donnadieu C."/>
            <person name="Desvignes T."/>
            <person name="Floi Bucao C."/>
            <person name="Jouanno E."/>
            <person name="Wen M."/>
            <person name="Mejri S."/>
            <person name="Dirks R."/>
            <person name="Jansen H."/>
            <person name="Henkel C."/>
            <person name="Chen W.J."/>
            <person name="Zahm M."/>
            <person name="Cabau C."/>
            <person name="Klopp C."/>
            <person name="Thompson A.W."/>
            <person name="Robinson-Rechavi M."/>
            <person name="Braasch I."/>
            <person name="Lecointre G."/>
            <person name="Bobe J."/>
            <person name="Postlethwait J.H."/>
            <person name="Berthelot C."/>
            <person name="Roest Crollius H."/>
            <person name="Guiguen Y."/>
        </authorList>
    </citation>
    <scope>NUCLEOTIDE SEQUENCE</scope>
    <source>
        <strain evidence="2">NC1722</strain>
    </source>
</reference>
<feature type="domain" description="SET" evidence="1">
    <location>
        <begin position="25"/>
        <end position="75"/>
    </location>
</feature>
<dbReference type="Gene3D" id="2.170.270.10">
    <property type="entry name" value="SET domain"/>
    <property type="match status" value="1"/>
</dbReference>
<gene>
    <name evidence="2" type="ORF">AAFF_G00355540</name>
</gene>
<evidence type="ECO:0000313" key="3">
    <source>
        <dbReference type="Proteomes" id="UP001221898"/>
    </source>
</evidence>
<proteinExistence type="predicted"/>
<evidence type="ECO:0000313" key="2">
    <source>
        <dbReference type="EMBL" id="KAJ8366436.1"/>
    </source>
</evidence>